<proteinExistence type="predicted"/>
<dbReference type="AlphaFoldDB" id="A0AAN6SY41"/>
<name>A0AAN6SY41_9PEZI</name>
<keyword evidence="2" id="KW-1185">Reference proteome</keyword>
<reference evidence="1" key="1">
    <citation type="journal article" date="2023" name="Mol. Phylogenet. Evol.">
        <title>Genome-scale phylogeny and comparative genomics of the fungal order Sordariales.</title>
        <authorList>
            <person name="Hensen N."/>
            <person name="Bonometti L."/>
            <person name="Westerberg I."/>
            <person name="Brannstrom I.O."/>
            <person name="Guillou S."/>
            <person name="Cros-Aarteil S."/>
            <person name="Calhoun S."/>
            <person name="Haridas S."/>
            <person name="Kuo A."/>
            <person name="Mondo S."/>
            <person name="Pangilinan J."/>
            <person name="Riley R."/>
            <person name="LaButti K."/>
            <person name="Andreopoulos B."/>
            <person name="Lipzen A."/>
            <person name="Chen C."/>
            <person name="Yan M."/>
            <person name="Daum C."/>
            <person name="Ng V."/>
            <person name="Clum A."/>
            <person name="Steindorff A."/>
            <person name="Ohm R.A."/>
            <person name="Martin F."/>
            <person name="Silar P."/>
            <person name="Natvig D.O."/>
            <person name="Lalanne C."/>
            <person name="Gautier V."/>
            <person name="Ament-Velasquez S.L."/>
            <person name="Kruys A."/>
            <person name="Hutchinson M.I."/>
            <person name="Powell A.J."/>
            <person name="Barry K."/>
            <person name="Miller A.N."/>
            <person name="Grigoriev I.V."/>
            <person name="Debuchy R."/>
            <person name="Gladieux P."/>
            <person name="Hiltunen Thoren M."/>
            <person name="Johannesson H."/>
        </authorList>
    </citation>
    <scope>NUCLEOTIDE SEQUENCE</scope>
    <source>
        <strain evidence="1">CBS 757.83</strain>
    </source>
</reference>
<organism evidence="1 2">
    <name type="scientific">Parathielavia hyrcaniae</name>
    <dbReference type="NCBI Taxonomy" id="113614"/>
    <lineage>
        <taxon>Eukaryota</taxon>
        <taxon>Fungi</taxon>
        <taxon>Dikarya</taxon>
        <taxon>Ascomycota</taxon>
        <taxon>Pezizomycotina</taxon>
        <taxon>Sordariomycetes</taxon>
        <taxon>Sordariomycetidae</taxon>
        <taxon>Sordariales</taxon>
        <taxon>Chaetomiaceae</taxon>
        <taxon>Parathielavia</taxon>
    </lineage>
</organism>
<sequence>MPHSLCRPTRHDAGVPPLPAPCHAHSLLPTDNHTRNHHQRRGDLGWLAWVVLPMSGTIRQDMYLYRNDAVGKTLHLLHRTLKSNSSHRSFCRELVFDMGDERWNDSVLQWTDSAVFLDDSVMLQRGKDLIEWLSNTESLRFHNVIGGNKEIMLPLLNLASTNMTRLNQTAVTSPSGLNLKQLSSRAVVDLLLAIGLLPQLKKVQLVGLNELYSPARPQYELPEKIRGNG</sequence>
<evidence type="ECO:0000313" key="1">
    <source>
        <dbReference type="EMBL" id="KAK4097122.1"/>
    </source>
</evidence>
<comment type="caution">
    <text evidence="1">The sequence shown here is derived from an EMBL/GenBank/DDBJ whole genome shotgun (WGS) entry which is preliminary data.</text>
</comment>
<reference evidence="1" key="2">
    <citation type="submission" date="2023-05" db="EMBL/GenBank/DDBJ databases">
        <authorList>
            <consortium name="Lawrence Berkeley National Laboratory"/>
            <person name="Steindorff A."/>
            <person name="Hensen N."/>
            <person name="Bonometti L."/>
            <person name="Westerberg I."/>
            <person name="Brannstrom I.O."/>
            <person name="Guillou S."/>
            <person name="Cros-Aarteil S."/>
            <person name="Calhoun S."/>
            <person name="Haridas S."/>
            <person name="Kuo A."/>
            <person name="Mondo S."/>
            <person name="Pangilinan J."/>
            <person name="Riley R."/>
            <person name="Labutti K."/>
            <person name="Andreopoulos B."/>
            <person name="Lipzen A."/>
            <person name="Chen C."/>
            <person name="Yanf M."/>
            <person name="Daum C."/>
            <person name="Ng V."/>
            <person name="Clum A."/>
            <person name="Ohm R."/>
            <person name="Martin F."/>
            <person name="Silar P."/>
            <person name="Natvig D."/>
            <person name="Lalanne C."/>
            <person name="Gautier V."/>
            <person name="Ament-Velasquez S.L."/>
            <person name="Kruys A."/>
            <person name="Hutchinson M.I."/>
            <person name="Powell A.J."/>
            <person name="Barry K."/>
            <person name="Miller A.N."/>
            <person name="Grigoriev I.V."/>
            <person name="Debuchy R."/>
            <person name="Gladieux P."/>
            <person name="Thoren M.H."/>
            <person name="Johannesson H."/>
        </authorList>
    </citation>
    <scope>NUCLEOTIDE SEQUENCE</scope>
    <source>
        <strain evidence="1">CBS 757.83</strain>
    </source>
</reference>
<evidence type="ECO:0000313" key="2">
    <source>
        <dbReference type="Proteomes" id="UP001305647"/>
    </source>
</evidence>
<dbReference type="EMBL" id="MU863684">
    <property type="protein sequence ID" value="KAK4097122.1"/>
    <property type="molecule type" value="Genomic_DNA"/>
</dbReference>
<protein>
    <submittedName>
        <fullName evidence="1">Uncharacterized protein</fullName>
    </submittedName>
</protein>
<dbReference type="Proteomes" id="UP001305647">
    <property type="component" value="Unassembled WGS sequence"/>
</dbReference>
<accession>A0AAN6SY41</accession>
<gene>
    <name evidence="1" type="ORF">N658DRAFT_312335</name>
</gene>